<keyword evidence="4" id="KW-1185">Reference proteome</keyword>
<evidence type="ECO:0000256" key="1">
    <source>
        <dbReference type="SAM" id="MobiDB-lite"/>
    </source>
</evidence>
<dbReference type="Proteomes" id="UP000654452">
    <property type="component" value="Unassembled WGS sequence"/>
</dbReference>
<feature type="compositionally biased region" description="Low complexity" evidence="1">
    <location>
        <begin position="231"/>
        <end position="254"/>
    </location>
</feature>
<name>A0ABS1I105_9PROT</name>
<organism evidence="3 4">
    <name type="scientific">Azospirillum aestuarii</name>
    <dbReference type="NCBI Taxonomy" id="2802052"/>
    <lineage>
        <taxon>Bacteria</taxon>
        <taxon>Pseudomonadati</taxon>
        <taxon>Pseudomonadota</taxon>
        <taxon>Alphaproteobacteria</taxon>
        <taxon>Rhodospirillales</taxon>
        <taxon>Azospirillaceae</taxon>
        <taxon>Azospirillum</taxon>
    </lineage>
</organism>
<feature type="chain" id="PRO_5047328943" evidence="2">
    <location>
        <begin position="31"/>
        <end position="270"/>
    </location>
</feature>
<dbReference type="EMBL" id="JAEPIV010000009">
    <property type="protein sequence ID" value="MBK4720596.1"/>
    <property type="molecule type" value="Genomic_DNA"/>
</dbReference>
<accession>A0ABS1I105</accession>
<dbReference type="RefSeq" id="WP_145626582.1">
    <property type="nucleotide sequence ID" value="NZ_JAEPIV010000009.1"/>
</dbReference>
<evidence type="ECO:0000313" key="3">
    <source>
        <dbReference type="EMBL" id="MBK4720596.1"/>
    </source>
</evidence>
<proteinExistence type="predicted"/>
<sequence>MNRQRAAHRIPSFTLRSAAAVGLAVLFAGAALPAAAKEAAKPAAEKAAATKATAKPAPAKSTAAKSTATKAAATKPGACYSRAEHAAEQTIRMHTEMMVVGLTCQQVNPDKKPFNLYQDFTIKNRSLISNSEASMIDHFRKKGGGNATRQFDMFRTELANEVSRRAAVIGTGLYCANFVDRSKAAMDLTADDIRVLTGDEKSAGLMHLSSKPLCDVQVVSNPDVNYDVAQAPASRSGSAATASKSTGKATAKAPGKPKEPAKTQVVSAKR</sequence>
<feature type="signal peptide" evidence="2">
    <location>
        <begin position="1"/>
        <end position="30"/>
    </location>
</feature>
<keyword evidence="2" id="KW-0732">Signal</keyword>
<feature type="region of interest" description="Disordered" evidence="1">
    <location>
        <begin position="229"/>
        <end position="270"/>
    </location>
</feature>
<comment type="caution">
    <text evidence="3">The sequence shown here is derived from an EMBL/GenBank/DDBJ whole genome shotgun (WGS) entry which is preliminary data.</text>
</comment>
<evidence type="ECO:0000313" key="4">
    <source>
        <dbReference type="Proteomes" id="UP000654452"/>
    </source>
</evidence>
<protein>
    <submittedName>
        <fullName evidence="3">Uncharacterized protein</fullName>
    </submittedName>
</protein>
<reference evidence="3 4" key="1">
    <citation type="submission" date="2021-01" db="EMBL/GenBank/DDBJ databases">
        <title>Azospirillum sp. YIM DDC1 draft genome.</title>
        <authorList>
            <person name="Wang Y.-X."/>
        </authorList>
    </citation>
    <scope>NUCLEOTIDE SEQUENCE [LARGE SCALE GENOMIC DNA]</scope>
    <source>
        <strain evidence="3 4">YIM DDC1</strain>
    </source>
</reference>
<feature type="region of interest" description="Disordered" evidence="1">
    <location>
        <begin position="49"/>
        <end position="69"/>
    </location>
</feature>
<gene>
    <name evidence="3" type="ORF">JJL56_17145</name>
</gene>
<evidence type="ECO:0000256" key="2">
    <source>
        <dbReference type="SAM" id="SignalP"/>
    </source>
</evidence>